<dbReference type="GO" id="GO:0046872">
    <property type="term" value="F:metal ion binding"/>
    <property type="evidence" value="ECO:0007669"/>
    <property type="project" value="UniProtKB-KW"/>
</dbReference>
<reference evidence="13" key="1">
    <citation type="submission" date="2012-11" db="EMBL/GenBank/DDBJ databases">
        <authorList>
            <person name="Lucero-Rivera Y.E."/>
            <person name="Tovar-Ramirez D."/>
        </authorList>
    </citation>
    <scope>NUCLEOTIDE SEQUENCE</scope>
    <source>
        <tissue evidence="13">Salivary gland</tissue>
    </source>
</reference>
<evidence type="ECO:0000256" key="6">
    <source>
        <dbReference type="ARBA" id="ARBA00022896"/>
    </source>
</evidence>
<dbReference type="InterPro" id="IPR008775">
    <property type="entry name" value="Phytyl_CoA_dOase-like"/>
</dbReference>
<name>L7M8K7_RHIPC</name>
<dbReference type="PANTHER" id="PTHR21308:SF1">
    <property type="entry name" value="PHYTANOYL-COA DIOXYGENASE, PEROXISOMAL"/>
    <property type="match status" value="1"/>
</dbReference>
<evidence type="ECO:0000256" key="10">
    <source>
        <dbReference type="ARBA" id="ARBA00034809"/>
    </source>
</evidence>
<comment type="pathway">
    <text evidence="3">Lipid metabolism; fatty acid metabolism.</text>
</comment>
<evidence type="ECO:0000256" key="3">
    <source>
        <dbReference type="ARBA" id="ARBA00004872"/>
    </source>
</evidence>
<dbReference type="GO" id="GO:0005777">
    <property type="term" value="C:peroxisome"/>
    <property type="evidence" value="ECO:0007669"/>
    <property type="project" value="UniProtKB-ARBA"/>
</dbReference>
<dbReference type="Gene3D" id="2.60.120.620">
    <property type="entry name" value="q2cbj1_9rhob like domain"/>
    <property type="match status" value="1"/>
</dbReference>
<dbReference type="Pfam" id="PF05721">
    <property type="entry name" value="PhyH"/>
    <property type="match status" value="1"/>
</dbReference>
<dbReference type="GO" id="GO:0001561">
    <property type="term" value="P:fatty acid alpha-oxidation"/>
    <property type="evidence" value="ECO:0007669"/>
    <property type="project" value="InterPro"/>
</dbReference>
<accession>L7M8K7</accession>
<comment type="cofactor">
    <cofactor evidence="1">
        <name>L-ascorbate</name>
        <dbReference type="ChEBI" id="CHEBI:38290"/>
    </cofactor>
</comment>
<dbReference type="GO" id="GO:0031418">
    <property type="term" value="F:L-ascorbic acid binding"/>
    <property type="evidence" value="ECO:0007669"/>
    <property type="project" value="UniProtKB-KW"/>
</dbReference>
<evidence type="ECO:0000313" key="13">
    <source>
        <dbReference type="EMBL" id="JAA60375.1"/>
    </source>
</evidence>
<comment type="similarity">
    <text evidence="4">Belongs to the PhyH family.</text>
</comment>
<comment type="cofactor">
    <cofactor evidence="2">
        <name>Fe cation</name>
        <dbReference type="ChEBI" id="CHEBI:24875"/>
    </cofactor>
</comment>
<sequence length="370" mass="41523">MFHCLGGGSAMWFVPAALSRSAVMFRRGAMAQERLKTIVGHLKGGGINNVISMFEDKNILEEVNKKIAAAQSKGGFRFTLDSCRLSDEQRRSYEDNGFIIIRNLVPLRDLEVYKKRFQDIADGKVKVPGLVVMKDISKVDADHSEHVVNKLQELYMDDVLFSYCTLPQILDYASSFCGPNLTAVHTMLINKPPDAGALTSRHPLHQDLYYFPFRPADRIVCAWTALEKVTRENGCLVAIPGSHHGELLEHGYPEWEGGVNKMYHGVKGLADSVFDKRVHLEMEAGDTVFFHPLLIHGSGANRTKGFRKAISCHYAASECEYIDVEGSVQDPIAEEVLEIFRKRFPNIAVKNYADVWKLRARPVRGLEGNL</sequence>
<dbReference type="FunFam" id="2.60.120.620:FF:000012">
    <property type="entry name" value="Phytanoyl-CoA dioxygenase, peroxisomal"/>
    <property type="match status" value="1"/>
</dbReference>
<evidence type="ECO:0000256" key="5">
    <source>
        <dbReference type="ARBA" id="ARBA00022723"/>
    </source>
</evidence>
<dbReference type="InterPro" id="IPR047128">
    <property type="entry name" value="PhyH"/>
</dbReference>
<evidence type="ECO:0000256" key="1">
    <source>
        <dbReference type="ARBA" id="ARBA00001961"/>
    </source>
</evidence>
<proteinExistence type="evidence at transcript level"/>
<keyword evidence="8" id="KW-0560">Oxidoreductase</keyword>
<keyword evidence="7" id="KW-0223">Dioxygenase</keyword>
<evidence type="ECO:0000256" key="11">
    <source>
        <dbReference type="ARBA" id="ARBA00034921"/>
    </source>
</evidence>
<dbReference type="AlphaFoldDB" id="L7M8K7"/>
<evidence type="ECO:0000256" key="12">
    <source>
        <dbReference type="ARBA" id="ARBA00034924"/>
    </source>
</evidence>
<evidence type="ECO:0000256" key="4">
    <source>
        <dbReference type="ARBA" id="ARBA00005830"/>
    </source>
</evidence>
<protein>
    <recommendedName>
        <fullName evidence="10">phytanoyl-CoA dioxygenase</fullName>
        <ecNumber evidence="10">1.14.11.18</ecNumber>
    </recommendedName>
    <alternativeName>
        <fullName evidence="11">Phytanic acid oxidase</fullName>
    </alternativeName>
    <alternativeName>
        <fullName evidence="12">Phytanoyl-CoA alpha-hydroxylase</fullName>
    </alternativeName>
</protein>
<dbReference type="SUPFAM" id="SSF51197">
    <property type="entry name" value="Clavaminate synthase-like"/>
    <property type="match status" value="1"/>
</dbReference>
<dbReference type="EMBL" id="GACK01004659">
    <property type="protein sequence ID" value="JAA60375.1"/>
    <property type="molecule type" value="mRNA"/>
</dbReference>
<evidence type="ECO:0000256" key="2">
    <source>
        <dbReference type="ARBA" id="ARBA00001962"/>
    </source>
</evidence>
<keyword evidence="5" id="KW-0479">Metal-binding</keyword>
<dbReference type="EC" id="1.14.11.18" evidence="10"/>
<dbReference type="GO" id="GO:0048244">
    <property type="term" value="F:phytanoyl-CoA dioxygenase activity"/>
    <property type="evidence" value="ECO:0007669"/>
    <property type="project" value="UniProtKB-EC"/>
</dbReference>
<dbReference type="PANTHER" id="PTHR21308">
    <property type="entry name" value="PHYTANOYL-COA ALPHA-HYDROXYLASE"/>
    <property type="match status" value="1"/>
</dbReference>
<evidence type="ECO:0000256" key="9">
    <source>
        <dbReference type="ARBA" id="ARBA00023004"/>
    </source>
</evidence>
<keyword evidence="9" id="KW-0408">Iron</keyword>
<keyword evidence="6" id="KW-0847">Vitamin C</keyword>
<evidence type="ECO:0000256" key="7">
    <source>
        <dbReference type="ARBA" id="ARBA00022964"/>
    </source>
</evidence>
<reference evidence="13" key="2">
    <citation type="journal article" date="2015" name="J. Proteomics">
        <title>Sexual differences in the sialomes of the zebra tick, Rhipicephalus pulchellus.</title>
        <authorList>
            <person name="Tan A.W."/>
            <person name="Francischetti I.M."/>
            <person name="Slovak M."/>
            <person name="Kini R.M."/>
            <person name="Ribeiro J.M."/>
        </authorList>
    </citation>
    <scope>NUCLEOTIDE SEQUENCE</scope>
    <source>
        <tissue evidence="13">Salivary gland</tissue>
    </source>
</reference>
<organism evidence="13">
    <name type="scientific">Rhipicephalus pulchellus</name>
    <name type="common">Yellow backed tick</name>
    <name type="synonym">Dermacentor pulchellus</name>
    <dbReference type="NCBI Taxonomy" id="72859"/>
    <lineage>
        <taxon>Eukaryota</taxon>
        <taxon>Metazoa</taxon>
        <taxon>Ecdysozoa</taxon>
        <taxon>Arthropoda</taxon>
        <taxon>Chelicerata</taxon>
        <taxon>Arachnida</taxon>
        <taxon>Acari</taxon>
        <taxon>Parasitiformes</taxon>
        <taxon>Ixodida</taxon>
        <taxon>Ixodoidea</taxon>
        <taxon>Ixodidae</taxon>
        <taxon>Rhipicephalinae</taxon>
        <taxon>Rhipicephalus</taxon>
        <taxon>Rhipicephalus</taxon>
    </lineage>
</organism>
<evidence type="ECO:0000256" key="8">
    <source>
        <dbReference type="ARBA" id="ARBA00023002"/>
    </source>
</evidence>